<dbReference type="InterPro" id="IPR009053">
    <property type="entry name" value="Prefoldin"/>
</dbReference>
<sequence>MSQKNLEDISLRFSKLQNELNDLIKARQQLETQYQENKIVKEEFAKLDESSTVFKLIGPVLVPQDFNEADINVKKRIEFIENEIKKVEGNIQDHQKNLETTRDELITLRTQQTQT</sequence>
<keyword evidence="2" id="KW-0143">Chaperone</keyword>
<evidence type="ECO:0000313" key="4">
    <source>
        <dbReference type="EMBL" id="CAY68253.1"/>
    </source>
</evidence>
<dbReference type="GO" id="GO:0051082">
    <property type="term" value="F:unfolded protein binding"/>
    <property type="evidence" value="ECO:0007669"/>
    <property type="project" value="InterPro"/>
</dbReference>
<dbReference type="InParanoid" id="C4QYD0"/>
<dbReference type="SUPFAM" id="SSF46579">
    <property type="entry name" value="Prefoldin"/>
    <property type="match status" value="1"/>
</dbReference>
<dbReference type="OrthoDB" id="248120at2759"/>
<gene>
    <name evidence="4" type="ordered locus">PAS_chr1-4_0405</name>
</gene>
<dbReference type="AlphaFoldDB" id="C4QYD0"/>
<organism evidence="4 5">
    <name type="scientific">Komagataella phaffii (strain GS115 / ATCC 20864)</name>
    <name type="common">Yeast</name>
    <name type="synonym">Pichia pastoris</name>
    <dbReference type="NCBI Taxonomy" id="644223"/>
    <lineage>
        <taxon>Eukaryota</taxon>
        <taxon>Fungi</taxon>
        <taxon>Dikarya</taxon>
        <taxon>Ascomycota</taxon>
        <taxon>Saccharomycotina</taxon>
        <taxon>Pichiomycetes</taxon>
        <taxon>Pichiales</taxon>
        <taxon>Pichiaceae</taxon>
        <taxon>Komagataella</taxon>
    </lineage>
</organism>
<dbReference type="GO" id="GO:0006457">
    <property type="term" value="P:protein folding"/>
    <property type="evidence" value="ECO:0007669"/>
    <property type="project" value="EnsemblFungi"/>
</dbReference>
<dbReference type="eggNOG" id="KOG3478">
    <property type="taxonomic scope" value="Eukaryota"/>
</dbReference>
<dbReference type="Gene3D" id="1.10.287.370">
    <property type="match status" value="1"/>
</dbReference>
<dbReference type="GO" id="GO:0051087">
    <property type="term" value="F:protein-folding chaperone binding"/>
    <property type="evidence" value="ECO:0007669"/>
    <property type="project" value="TreeGrafter"/>
</dbReference>
<dbReference type="GO" id="GO:0015631">
    <property type="term" value="F:tubulin binding"/>
    <property type="evidence" value="ECO:0007669"/>
    <property type="project" value="EnsemblFungi"/>
</dbReference>
<comment type="similarity">
    <text evidence="1">Belongs to the prefoldin subunit beta family.</text>
</comment>
<evidence type="ECO:0000256" key="1">
    <source>
        <dbReference type="ARBA" id="ARBA00008045"/>
    </source>
</evidence>
<proteinExistence type="inferred from homology"/>
<feature type="coiled-coil region" evidence="3">
    <location>
        <begin position="77"/>
        <end position="111"/>
    </location>
</feature>
<dbReference type="GeneID" id="8196993"/>
<evidence type="ECO:0000256" key="3">
    <source>
        <dbReference type="SAM" id="Coils"/>
    </source>
</evidence>
<reference evidence="4 5" key="1">
    <citation type="journal article" date="2009" name="Nat. Biotechnol.">
        <title>Genome sequence of the recombinant protein production host Pichia pastoris.</title>
        <authorList>
            <person name="De Schutter K."/>
            <person name="Lin Y.C."/>
            <person name="Tiels P."/>
            <person name="Van Hecke A."/>
            <person name="Glinka S."/>
            <person name="Weber-Lehmann J."/>
            <person name="Rouze P."/>
            <person name="Van de Peer Y."/>
            <person name="Callewaert N."/>
        </authorList>
    </citation>
    <scope>NUCLEOTIDE SEQUENCE [LARGE SCALE GENOMIC DNA]</scope>
    <source>
        <strain evidence="5">GS115 / ATCC 20864</strain>
    </source>
</reference>
<dbReference type="GO" id="GO:0007021">
    <property type="term" value="P:tubulin complex assembly"/>
    <property type="evidence" value="ECO:0007669"/>
    <property type="project" value="EnsemblFungi"/>
</dbReference>
<keyword evidence="3" id="KW-0175">Coiled coil</keyword>
<dbReference type="HOGENOM" id="CLU_125172_2_0_1"/>
<dbReference type="CDD" id="cd23161">
    <property type="entry name" value="Prefoldin_6"/>
    <property type="match status" value="1"/>
</dbReference>
<dbReference type="RefSeq" id="XP_002490534.1">
    <property type="nucleotide sequence ID" value="XM_002490489.1"/>
</dbReference>
<evidence type="ECO:0000313" key="5">
    <source>
        <dbReference type="Proteomes" id="UP000000314"/>
    </source>
</evidence>
<name>C4QYD0_KOMPG</name>
<dbReference type="OMA" id="VQTEFAQ"/>
<dbReference type="Pfam" id="PF01920">
    <property type="entry name" value="Prefoldin_2"/>
    <property type="match status" value="1"/>
</dbReference>
<dbReference type="FunCoup" id="C4QYD0">
    <property type="interactions" value="840"/>
</dbReference>
<dbReference type="FunFam" id="1.10.287.370:FF:000003">
    <property type="entry name" value="Prefoldin subunit 6"/>
    <property type="match status" value="1"/>
</dbReference>
<protein>
    <submittedName>
        <fullName evidence="4">Subunit of the heterohexameric Gim/prefoldin protein complex</fullName>
    </submittedName>
</protein>
<dbReference type="SMR" id="C4QYD0"/>
<dbReference type="InterPro" id="IPR002777">
    <property type="entry name" value="PFD_beta-like"/>
</dbReference>
<evidence type="ECO:0000256" key="2">
    <source>
        <dbReference type="ARBA" id="ARBA00023186"/>
    </source>
</evidence>
<dbReference type="GO" id="GO:0005737">
    <property type="term" value="C:cytoplasm"/>
    <property type="evidence" value="ECO:0007669"/>
    <property type="project" value="EnsemblFungi"/>
</dbReference>
<dbReference type="Proteomes" id="UP000000314">
    <property type="component" value="Chromosome 1"/>
</dbReference>
<feature type="coiled-coil region" evidence="3">
    <location>
        <begin position="6"/>
        <end position="43"/>
    </location>
</feature>
<accession>C4QYD0</accession>
<dbReference type="PANTHER" id="PTHR21431:SF0">
    <property type="entry name" value="PREFOLDIN SUBUNIT 6"/>
    <property type="match status" value="1"/>
</dbReference>
<dbReference type="GO" id="GO:0051131">
    <property type="term" value="P:chaperone-mediated protein complex assembly"/>
    <property type="evidence" value="ECO:0007669"/>
    <property type="project" value="TreeGrafter"/>
</dbReference>
<keyword evidence="5" id="KW-1185">Reference proteome</keyword>
<dbReference type="STRING" id="644223.C4QYD0"/>
<dbReference type="GO" id="GO:0016272">
    <property type="term" value="C:prefoldin complex"/>
    <property type="evidence" value="ECO:0007669"/>
    <property type="project" value="EnsemblFungi"/>
</dbReference>
<dbReference type="PANTHER" id="PTHR21431">
    <property type="entry name" value="PREFOLDIN SUBUNIT 6"/>
    <property type="match status" value="1"/>
</dbReference>
<dbReference type="GO" id="GO:0032968">
    <property type="term" value="P:positive regulation of transcription elongation by RNA polymerase II"/>
    <property type="evidence" value="ECO:0007669"/>
    <property type="project" value="EnsemblFungi"/>
</dbReference>
<dbReference type="EMBL" id="FN392319">
    <property type="protein sequence ID" value="CAY68253.1"/>
    <property type="molecule type" value="Genomic_DNA"/>
</dbReference>
<dbReference type="KEGG" id="ppa:PAS_chr1-4_0405"/>